<feature type="non-terminal residue" evidence="2">
    <location>
        <position position="143"/>
    </location>
</feature>
<accession>A0A4P9YC76</accession>
<dbReference type="Proteomes" id="UP000281549">
    <property type="component" value="Unassembled WGS sequence"/>
</dbReference>
<feature type="domain" description="Chromo" evidence="1">
    <location>
        <begin position="78"/>
        <end position="137"/>
    </location>
</feature>
<dbReference type="EMBL" id="ML006855">
    <property type="protein sequence ID" value="RKP16191.1"/>
    <property type="molecule type" value="Genomic_DNA"/>
</dbReference>
<evidence type="ECO:0000313" key="3">
    <source>
        <dbReference type="Proteomes" id="UP000281549"/>
    </source>
</evidence>
<dbReference type="InterPro" id="IPR016197">
    <property type="entry name" value="Chromo-like_dom_sf"/>
</dbReference>
<reference evidence="3" key="1">
    <citation type="journal article" date="2018" name="Nat. Microbiol.">
        <title>Leveraging single-cell genomics to expand the fungal tree of life.</title>
        <authorList>
            <person name="Ahrendt S.R."/>
            <person name="Quandt C.A."/>
            <person name="Ciobanu D."/>
            <person name="Clum A."/>
            <person name="Salamov A."/>
            <person name="Andreopoulos B."/>
            <person name="Cheng J.F."/>
            <person name="Woyke T."/>
            <person name="Pelin A."/>
            <person name="Henrissat B."/>
            <person name="Reynolds N.K."/>
            <person name="Benny G.L."/>
            <person name="Smith M.E."/>
            <person name="James T.Y."/>
            <person name="Grigoriev I.V."/>
        </authorList>
    </citation>
    <scope>NUCLEOTIDE SEQUENCE [LARGE SCALE GENOMIC DNA]</scope>
    <source>
        <strain evidence="3">CSF55</strain>
    </source>
</reference>
<dbReference type="AlphaFoldDB" id="A0A4P9YC76"/>
<organism evidence="2 3">
    <name type="scientific">Rozella allomycis (strain CSF55)</name>
    <dbReference type="NCBI Taxonomy" id="988480"/>
    <lineage>
        <taxon>Eukaryota</taxon>
        <taxon>Fungi</taxon>
        <taxon>Fungi incertae sedis</taxon>
        <taxon>Cryptomycota</taxon>
        <taxon>Cryptomycota incertae sedis</taxon>
        <taxon>Rozella</taxon>
    </lineage>
</organism>
<dbReference type="InterPro" id="IPR000953">
    <property type="entry name" value="Chromo/chromo_shadow_dom"/>
</dbReference>
<gene>
    <name evidence="2" type="ORF">ROZALSC1DRAFT_25559</name>
</gene>
<name>A0A4P9YC76_ROZAC</name>
<dbReference type="Gene3D" id="2.40.50.40">
    <property type="match status" value="1"/>
</dbReference>
<dbReference type="Pfam" id="PF00385">
    <property type="entry name" value="Chromo"/>
    <property type="match status" value="1"/>
</dbReference>
<dbReference type="InterPro" id="IPR023780">
    <property type="entry name" value="Chromo_domain"/>
</dbReference>
<dbReference type="SUPFAM" id="SSF54160">
    <property type="entry name" value="Chromo domain-like"/>
    <property type="match status" value="1"/>
</dbReference>
<protein>
    <recommendedName>
        <fullName evidence="1">Chromo domain-containing protein</fullName>
    </recommendedName>
</protein>
<evidence type="ECO:0000259" key="1">
    <source>
        <dbReference type="PROSITE" id="PS50013"/>
    </source>
</evidence>
<dbReference type="SMART" id="SM00298">
    <property type="entry name" value="CHROMO"/>
    <property type="match status" value="1"/>
</dbReference>
<evidence type="ECO:0000313" key="2">
    <source>
        <dbReference type="EMBL" id="RKP16191.1"/>
    </source>
</evidence>
<sequence length="143" mass="17087">MTGTDLGRYQTLVQNTPNSEVNRIARNKAYLEGGRFLRNNRIRWFQPGAFVMIKDDLRPPHVLKPFTGIISNIDTSAHEVEKILQHRRINNNKDEYLVKWKNLDDAHNECVQGEDFHYNRPIQRYRERRRDQHKIVSLQRPRP</sequence>
<dbReference type="PROSITE" id="PS50013">
    <property type="entry name" value="CHROMO_2"/>
    <property type="match status" value="1"/>
</dbReference>
<proteinExistence type="predicted"/>